<feature type="region of interest" description="Disordered" evidence="1">
    <location>
        <begin position="70"/>
        <end position="136"/>
    </location>
</feature>
<gene>
    <name evidence="2" type="ORF">H8S19_01320</name>
</gene>
<protein>
    <recommendedName>
        <fullName evidence="4">Teichuronopeptide</fullName>
    </recommendedName>
</protein>
<proteinExistence type="predicted"/>
<name>A0AAW3WZU0_9CLOT</name>
<accession>A0AAW3WZU0</accession>
<evidence type="ECO:0000313" key="2">
    <source>
        <dbReference type="EMBL" id="MBC5655732.1"/>
    </source>
</evidence>
<evidence type="ECO:0000313" key="3">
    <source>
        <dbReference type="Proteomes" id="UP000653904"/>
    </source>
</evidence>
<dbReference type="RefSeq" id="WP_118472959.1">
    <property type="nucleotide sequence ID" value="NZ_JACOOW010000002.1"/>
</dbReference>
<reference evidence="2 3" key="1">
    <citation type="submission" date="2020-08" db="EMBL/GenBank/DDBJ databases">
        <title>Genome public.</title>
        <authorList>
            <person name="Liu C."/>
            <person name="Sun Q."/>
        </authorList>
    </citation>
    <scope>NUCLEOTIDE SEQUENCE [LARGE SCALE GENOMIC DNA]</scope>
    <source>
        <strain evidence="2 3">BX14</strain>
    </source>
</reference>
<keyword evidence="3" id="KW-1185">Reference proteome</keyword>
<comment type="caution">
    <text evidence="2">The sequence shown here is derived from an EMBL/GenBank/DDBJ whole genome shotgun (WGS) entry which is preliminary data.</text>
</comment>
<dbReference type="AlphaFoldDB" id="A0AAW3WZU0"/>
<organism evidence="2 3">
    <name type="scientific">Clostridium segne</name>
    <dbReference type="NCBI Taxonomy" id="2763038"/>
    <lineage>
        <taxon>Bacteria</taxon>
        <taxon>Bacillati</taxon>
        <taxon>Bacillota</taxon>
        <taxon>Clostridia</taxon>
        <taxon>Eubacteriales</taxon>
        <taxon>Clostridiaceae</taxon>
        <taxon>Clostridium</taxon>
    </lineage>
</organism>
<sequence>MRGLNVYCCPNCGHYGFFQLVANAVCPHCSIAMTPLPIPYQDFMDLDYPQRQILISRHMINAAIPLDSKAKPANKAKAPEQTKPSGRSKSLDDEKSSVQNAAPDNTKLMTDPSAAPGKTKSSSTSSKIHPDISKDSDKETLYQEVLALREKNEQLEQTVSWMHDLIWELTRRLHITQSR</sequence>
<feature type="compositionally biased region" description="Low complexity" evidence="1">
    <location>
        <begin position="118"/>
        <end position="127"/>
    </location>
</feature>
<evidence type="ECO:0000256" key="1">
    <source>
        <dbReference type="SAM" id="MobiDB-lite"/>
    </source>
</evidence>
<evidence type="ECO:0008006" key="4">
    <source>
        <dbReference type="Google" id="ProtNLM"/>
    </source>
</evidence>
<dbReference type="Proteomes" id="UP000653904">
    <property type="component" value="Unassembled WGS sequence"/>
</dbReference>
<dbReference type="EMBL" id="JACOOW010000002">
    <property type="protein sequence ID" value="MBC5655732.1"/>
    <property type="molecule type" value="Genomic_DNA"/>
</dbReference>